<evidence type="ECO:0000313" key="6">
    <source>
        <dbReference type="EMBL" id="SVA02050.1"/>
    </source>
</evidence>
<evidence type="ECO:0000256" key="3">
    <source>
        <dbReference type="ARBA" id="ARBA00022960"/>
    </source>
</evidence>
<dbReference type="PANTHER" id="PTHR34138">
    <property type="entry name" value="CELL SHAPE-DETERMINING PROTEIN MREC"/>
    <property type="match status" value="1"/>
</dbReference>
<protein>
    <recommendedName>
        <fullName evidence="2">Cell shape-determining protein MreC</fullName>
    </recommendedName>
    <alternativeName>
        <fullName evidence="4">Cell shape protein MreC</fullName>
    </alternativeName>
</protein>
<feature type="non-terminal residue" evidence="6">
    <location>
        <position position="1"/>
    </location>
</feature>
<keyword evidence="3" id="KW-0133">Cell shape</keyword>
<gene>
    <name evidence="6" type="ORF">METZ01_LOCUS54904</name>
</gene>
<dbReference type="AlphaFoldDB" id="A0A381SDA9"/>
<dbReference type="InterPro" id="IPR007221">
    <property type="entry name" value="MreC"/>
</dbReference>
<accession>A0A381SDA9</accession>
<dbReference type="NCBIfam" id="TIGR00219">
    <property type="entry name" value="mreC"/>
    <property type="match status" value="1"/>
</dbReference>
<evidence type="ECO:0000259" key="5">
    <source>
        <dbReference type="Pfam" id="PF04085"/>
    </source>
</evidence>
<dbReference type="PANTHER" id="PTHR34138:SF1">
    <property type="entry name" value="CELL SHAPE-DETERMINING PROTEIN MREC"/>
    <property type="match status" value="1"/>
</dbReference>
<dbReference type="PIRSF" id="PIRSF038471">
    <property type="entry name" value="MreC"/>
    <property type="match status" value="1"/>
</dbReference>
<dbReference type="InterPro" id="IPR042175">
    <property type="entry name" value="Cell/Rod_MreC_2"/>
</dbReference>
<dbReference type="Gene3D" id="2.40.10.340">
    <property type="entry name" value="Rod shape-determining protein MreC, domain 1"/>
    <property type="match status" value="1"/>
</dbReference>
<proteinExistence type="inferred from homology"/>
<dbReference type="GO" id="GO:0005886">
    <property type="term" value="C:plasma membrane"/>
    <property type="evidence" value="ECO:0007669"/>
    <property type="project" value="TreeGrafter"/>
</dbReference>
<dbReference type="InterPro" id="IPR042177">
    <property type="entry name" value="Cell/Rod_1"/>
</dbReference>
<name>A0A381SDA9_9ZZZZ</name>
<reference evidence="6" key="1">
    <citation type="submission" date="2018-05" db="EMBL/GenBank/DDBJ databases">
        <authorList>
            <person name="Lanie J.A."/>
            <person name="Ng W.-L."/>
            <person name="Kazmierczak K.M."/>
            <person name="Andrzejewski T.M."/>
            <person name="Davidsen T.M."/>
            <person name="Wayne K.J."/>
            <person name="Tettelin H."/>
            <person name="Glass J.I."/>
            <person name="Rusch D."/>
            <person name="Podicherti R."/>
            <person name="Tsui H.-C.T."/>
            <person name="Winkler M.E."/>
        </authorList>
    </citation>
    <scope>NUCLEOTIDE SEQUENCE</scope>
</reference>
<dbReference type="InterPro" id="IPR055342">
    <property type="entry name" value="MreC_beta-barrel_core"/>
</dbReference>
<sequence>VVESRDQTMLNPLKVGFSVITRPIQSIAEAPYSTTDLLIEFFASRNKMQEKNSDLEDEIRELSYSSQRLAAIEAENIRLRGLLGSRGRLSADVLVAEIVGIDPNNQRREVVVDKGKSDGVRVRQAVIDAEGLFGQIIATGQSNARVLMVSDPRHAIPIEIVRSGFRSIAVGTGRSDRLDLEYVSTTADLRKGDLLVSSGLGGRFPRGYPVGEIQSVDIDPARNYADVYASVQARLNTSRHVLILFEGTTP</sequence>
<comment type="similarity">
    <text evidence="1">Belongs to the MreC family.</text>
</comment>
<evidence type="ECO:0000256" key="4">
    <source>
        <dbReference type="ARBA" id="ARBA00032089"/>
    </source>
</evidence>
<dbReference type="GO" id="GO:0008360">
    <property type="term" value="P:regulation of cell shape"/>
    <property type="evidence" value="ECO:0007669"/>
    <property type="project" value="UniProtKB-KW"/>
</dbReference>
<feature type="domain" description="Rod shape-determining protein MreC beta-barrel core" evidence="5">
    <location>
        <begin position="98"/>
        <end position="244"/>
    </location>
</feature>
<evidence type="ECO:0000256" key="1">
    <source>
        <dbReference type="ARBA" id="ARBA00009369"/>
    </source>
</evidence>
<dbReference type="Gene3D" id="2.40.10.350">
    <property type="entry name" value="Rod shape-determining protein MreC, domain 2"/>
    <property type="match status" value="1"/>
</dbReference>
<evidence type="ECO:0000256" key="2">
    <source>
        <dbReference type="ARBA" id="ARBA00013855"/>
    </source>
</evidence>
<dbReference type="Pfam" id="PF04085">
    <property type="entry name" value="MreC"/>
    <property type="match status" value="1"/>
</dbReference>
<organism evidence="6">
    <name type="scientific">marine metagenome</name>
    <dbReference type="NCBI Taxonomy" id="408172"/>
    <lineage>
        <taxon>unclassified sequences</taxon>
        <taxon>metagenomes</taxon>
        <taxon>ecological metagenomes</taxon>
    </lineage>
</organism>
<dbReference type="EMBL" id="UINC01002965">
    <property type="protein sequence ID" value="SVA02050.1"/>
    <property type="molecule type" value="Genomic_DNA"/>
</dbReference>